<dbReference type="CDD" id="cd01449">
    <property type="entry name" value="TST_Repeat_2"/>
    <property type="match status" value="1"/>
</dbReference>
<dbReference type="Gene3D" id="3.40.250.10">
    <property type="entry name" value="Rhodanese-like domain"/>
    <property type="match status" value="2"/>
</dbReference>
<dbReference type="Proteomes" id="UP000194641">
    <property type="component" value="Unassembled WGS sequence"/>
</dbReference>
<dbReference type="SUPFAM" id="SSF52821">
    <property type="entry name" value="Rhodanese/Cell cycle control phosphatase"/>
    <property type="match status" value="2"/>
</dbReference>
<dbReference type="PANTHER" id="PTHR11364:SF27">
    <property type="entry name" value="SULFURTRANSFERASE"/>
    <property type="match status" value="1"/>
</dbReference>
<dbReference type="PROSITE" id="PS50206">
    <property type="entry name" value="RHODANESE_3"/>
    <property type="match status" value="2"/>
</dbReference>
<feature type="domain" description="Rhodanese" evidence="4">
    <location>
        <begin position="16"/>
        <end position="133"/>
    </location>
</feature>
<organism evidence="5 6">
    <name type="scientific">Acetobacter indonesiensis</name>
    <dbReference type="NCBI Taxonomy" id="104101"/>
    <lineage>
        <taxon>Bacteria</taxon>
        <taxon>Pseudomonadati</taxon>
        <taxon>Pseudomonadota</taxon>
        <taxon>Alphaproteobacteria</taxon>
        <taxon>Acetobacterales</taxon>
        <taxon>Acetobacteraceae</taxon>
        <taxon>Acetobacter</taxon>
    </lineage>
</organism>
<feature type="domain" description="Rhodanese" evidence="4">
    <location>
        <begin position="170"/>
        <end position="278"/>
    </location>
</feature>
<dbReference type="EMBL" id="JOPA01000016">
    <property type="protein sequence ID" value="OUI94263.1"/>
    <property type="molecule type" value="Genomic_DNA"/>
</dbReference>
<dbReference type="Pfam" id="PF00581">
    <property type="entry name" value="Rhodanese"/>
    <property type="match status" value="2"/>
</dbReference>
<evidence type="ECO:0000256" key="1">
    <source>
        <dbReference type="ARBA" id="ARBA00022679"/>
    </source>
</evidence>
<keyword evidence="1 3" id="KW-0808">Transferase</keyword>
<evidence type="ECO:0000256" key="3">
    <source>
        <dbReference type="RuleBase" id="RU000507"/>
    </source>
</evidence>
<dbReference type="InterPro" id="IPR036873">
    <property type="entry name" value="Rhodanese-like_dom_sf"/>
</dbReference>
<protein>
    <recommendedName>
        <fullName evidence="3">Sulfurtransferase</fullName>
    </recommendedName>
</protein>
<evidence type="ECO:0000256" key="2">
    <source>
        <dbReference type="ARBA" id="ARBA00022737"/>
    </source>
</evidence>
<dbReference type="AlphaFoldDB" id="A0A252AUX6"/>
<dbReference type="CDD" id="cd01448">
    <property type="entry name" value="TST_Repeat_1"/>
    <property type="match status" value="1"/>
</dbReference>
<evidence type="ECO:0000259" key="4">
    <source>
        <dbReference type="PROSITE" id="PS50206"/>
    </source>
</evidence>
<gene>
    <name evidence="5" type="ORF">HK17_04315</name>
</gene>
<accession>A0A252AUX6</accession>
<evidence type="ECO:0000313" key="5">
    <source>
        <dbReference type="EMBL" id="OUI94263.1"/>
    </source>
</evidence>
<dbReference type="FunFam" id="3.40.250.10:FF:000001">
    <property type="entry name" value="Sulfurtransferase"/>
    <property type="match status" value="1"/>
</dbReference>
<comment type="caution">
    <text evidence="5">The sequence shown here is derived from an EMBL/GenBank/DDBJ whole genome shotgun (WGS) entry which is preliminary data.</text>
</comment>
<dbReference type="InterPro" id="IPR001763">
    <property type="entry name" value="Rhodanese-like_dom"/>
</dbReference>
<dbReference type="PROSITE" id="PS00683">
    <property type="entry name" value="RHODANESE_2"/>
    <property type="match status" value="1"/>
</dbReference>
<dbReference type="SMART" id="SM00450">
    <property type="entry name" value="RHOD"/>
    <property type="match status" value="2"/>
</dbReference>
<sequence>MMFPLICAEELKHTISTSSVRILDATACLPGENFNPRQHFVDGHIAGSLYFDIEEFSDPDSTLPHTVPTPARFASLFGSLGISAEDTVVFYDQGNVASACRGWWLARLFGHKNVFVLDGGLPAWRSQEFPLERGAASKQSNTSYRCKTHYERLKGLGDMLINIEQNLHPILDARSAERFFGRAPEPRPGVASGHMPGTLNLPFKRVLDESGHFLAPDKLHQIFIELGIREDQQAITTCGSGMTASVLNVALCRAGFPEAALYDGSWAEWGSTPDAPVVKDN</sequence>
<dbReference type="InterPro" id="IPR001307">
    <property type="entry name" value="Thiosulphate_STrfase_CS"/>
</dbReference>
<keyword evidence="2" id="KW-0677">Repeat</keyword>
<dbReference type="InterPro" id="IPR045078">
    <property type="entry name" value="TST/MPST-like"/>
</dbReference>
<dbReference type="PANTHER" id="PTHR11364">
    <property type="entry name" value="THIOSULFATE SULFERTANSFERASE"/>
    <property type="match status" value="1"/>
</dbReference>
<reference evidence="6" key="1">
    <citation type="submission" date="2014-06" db="EMBL/GenBank/DDBJ databases">
        <authorList>
            <person name="Winans N.J."/>
            <person name="Newell P.D."/>
            <person name="Douglas A.E."/>
        </authorList>
    </citation>
    <scope>NUCLEOTIDE SEQUENCE [LARGE SCALE GENOMIC DNA]</scope>
</reference>
<proteinExistence type="predicted"/>
<evidence type="ECO:0000313" key="6">
    <source>
        <dbReference type="Proteomes" id="UP000194641"/>
    </source>
</evidence>
<dbReference type="GO" id="GO:0004792">
    <property type="term" value="F:thiosulfate-cyanide sulfurtransferase activity"/>
    <property type="evidence" value="ECO:0007669"/>
    <property type="project" value="InterPro"/>
</dbReference>
<name>A0A252AUX6_9PROT</name>